<dbReference type="STRING" id="158441.A0A226E5S2"/>
<dbReference type="InterPro" id="IPR011677">
    <property type="entry name" value="TCTN1-3_dom"/>
</dbReference>
<feature type="domain" description="Tectonic-1-3" evidence="12">
    <location>
        <begin position="728"/>
        <end position="904"/>
    </location>
</feature>
<reference evidence="15 16" key="1">
    <citation type="submission" date="2015-12" db="EMBL/GenBank/DDBJ databases">
        <title>The genome of Folsomia candida.</title>
        <authorList>
            <person name="Faddeeva A."/>
            <person name="Derks M.F."/>
            <person name="Anvar Y."/>
            <person name="Smit S."/>
            <person name="Van Straalen N."/>
            <person name="Roelofs D."/>
        </authorList>
    </citation>
    <scope>NUCLEOTIDE SEQUENCE [LARGE SCALE GENOMIC DNA]</scope>
    <source>
        <strain evidence="15 16">VU population</strain>
        <tissue evidence="15">Whole body</tissue>
    </source>
</reference>
<comment type="catalytic activity">
    <reaction evidence="1">
        <text>3-hydroxy-2-methylpropanoyl-CoA + H2O = 3-hydroxy-2-methylpropanoate + CoA + H(+)</text>
        <dbReference type="Rhea" id="RHEA:20888"/>
        <dbReference type="ChEBI" id="CHEBI:11805"/>
        <dbReference type="ChEBI" id="CHEBI:15377"/>
        <dbReference type="ChEBI" id="CHEBI:15378"/>
        <dbReference type="ChEBI" id="CHEBI:57287"/>
        <dbReference type="ChEBI" id="CHEBI:57340"/>
        <dbReference type="EC" id="3.1.2.4"/>
    </reaction>
</comment>
<evidence type="ECO:0000313" key="15">
    <source>
        <dbReference type="EMBL" id="OXA52317.1"/>
    </source>
</evidence>
<feature type="domain" description="Enoyl-CoA hydratase/isomerase" evidence="13">
    <location>
        <begin position="87"/>
        <end position="260"/>
    </location>
</feature>
<evidence type="ECO:0000259" key="13">
    <source>
        <dbReference type="Pfam" id="PF16113"/>
    </source>
</evidence>
<dbReference type="PROSITE" id="PS51381">
    <property type="entry name" value="C2_B9"/>
    <property type="match status" value="1"/>
</dbReference>
<dbReference type="EC" id="3.1.2.4" evidence="4"/>
<evidence type="ECO:0000256" key="3">
    <source>
        <dbReference type="ARBA" id="ARBA00007633"/>
    </source>
</evidence>
<evidence type="ECO:0000256" key="5">
    <source>
        <dbReference type="ARBA" id="ARBA00022490"/>
    </source>
</evidence>
<dbReference type="PANTHER" id="PTHR14611">
    <property type="entry name" value="TECTONIC FAMILY MEMBER"/>
    <property type="match status" value="1"/>
</dbReference>
<evidence type="ECO:0000256" key="1">
    <source>
        <dbReference type="ARBA" id="ARBA00001709"/>
    </source>
</evidence>
<feature type="domain" description="Tectonic-1-3" evidence="12">
    <location>
        <begin position="998"/>
        <end position="1157"/>
    </location>
</feature>
<dbReference type="Pfam" id="PF25752">
    <property type="entry name" value="DUF1619_N"/>
    <property type="match status" value="1"/>
</dbReference>
<dbReference type="GO" id="GO:0003824">
    <property type="term" value="F:catalytic activity"/>
    <property type="evidence" value="ECO:0007669"/>
    <property type="project" value="InterPro"/>
</dbReference>
<name>A0A226E5S2_FOLCA</name>
<dbReference type="InterPro" id="IPR029045">
    <property type="entry name" value="ClpP/crotonase-like_dom_sf"/>
</dbReference>
<evidence type="ECO:0000256" key="10">
    <source>
        <dbReference type="ARBA" id="ARBA00023273"/>
    </source>
</evidence>
<keyword evidence="9" id="KW-0206">Cytoskeleton</keyword>
<dbReference type="EMBL" id="LNIX01000007">
    <property type="protein sequence ID" value="OXA52317.1"/>
    <property type="molecule type" value="Genomic_DNA"/>
</dbReference>
<evidence type="ECO:0000256" key="4">
    <source>
        <dbReference type="ARBA" id="ARBA00011915"/>
    </source>
</evidence>
<keyword evidence="8" id="KW-0325">Glycoprotein</keyword>
<evidence type="ECO:0000259" key="12">
    <source>
        <dbReference type="Pfam" id="PF07773"/>
    </source>
</evidence>
<dbReference type="OrthoDB" id="448450at2759"/>
<dbReference type="Pfam" id="PF07162">
    <property type="entry name" value="B9-C2"/>
    <property type="match status" value="1"/>
</dbReference>
<dbReference type="InterPro" id="IPR040354">
    <property type="entry name" value="TCTN1-3"/>
</dbReference>
<dbReference type="InterPro" id="IPR057724">
    <property type="entry name" value="TCTN1-3_N"/>
</dbReference>
<dbReference type="Proteomes" id="UP000198287">
    <property type="component" value="Unassembled WGS sequence"/>
</dbReference>
<organism evidence="15 16">
    <name type="scientific">Folsomia candida</name>
    <name type="common">Springtail</name>
    <dbReference type="NCBI Taxonomy" id="158441"/>
    <lineage>
        <taxon>Eukaryota</taxon>
        <taxon>Metazoa</taxon>
        <taxon>Ecdysozoa</taxon>
        <taxon>Arthropoda</taxon>
        <taxon>Hexapoda</taxon>
        <taxon>Collembola</taxon>
        <taxon>Entomobryomorpha</taxon>
        <taxon>Isotomoidea</taxon>
        <taxon>Isotomidae</taxon>
        <taxon>Proisotominae</taxon>
        <taxon>Folsomia</taxon>
    </lineage>
</organism>
<gene>
    <name evidence="15" type="ORF">Fcan01_13136</name>
</gene>
<protein>
    <recommendedName>
        <fullName evidence="4">3-hydroxyisobutyryl-CoA hydrolase</fullName>
        <ecNumber evidence="4">3.1.2.4</ecNumber>
    </recommendedName>
</protein>
<dbReference type="PANTHER" id="PTHR14611:SF2">
    <property type="entry name" value="TECTONIC"/>
    <property type="match status" value="1"/>
</dbReference>
<keyword evidence="5" id="KW-0963">Cytoplasm</keyword>
<dbReference type="GO" id="GO:0060271">
    <property type="term" value="P:cilium assembly"/>
    <property type="evidence" value="ECO:0007669"/>
    <property type="project" value="TreeGrafter"/>
</dbReference>
<comment type="subcellular location">
    <subcellularLocation>
        <location evidence="2">Cytoplasm</location>
        <location evidence="2">Cytoskeleton</location>
        <location evidence="2">Cilium basal body</location>
    </subcellularLocation>
</comment>
<dbReference type="PROSITE" id="PS00166">
    <property type="entry name" value="ENOYL_COA_HYDRATASE"/>
    <property type="match status" value="1"/>
</dbReference>
<comment type="similarity">
    <text evidence="3">Belongs to the tectonic family.</text>
</comment>
<evidence type="ECO:0000256" key="2">
    <source>
        <dbReference type="ARBA" id="ARBA00004120"/>
    </source>
</evidence>
<dbReference type="Gene3D" id="3.90.226.10">
    <property type="entry name" value="2-enoyl-CoA Hydratase, Chain A, domain 1"/>
    <property type="match status" value="1"/>
</dbReference>
<evidence type="ECO:0000259" key="14">
    <source>
        <dbReference type="Pfam" id="PF25752"/>
    </source>
</evidence>
<feature type="compositionally biased region" description="Low complexity" evidence="11">
    <location>
        <begin position="569"/>
        <end position="595"/>
    </location>
</feature>
<dbReference type="InterPro" id="IPR010796">
    <property type="entry name" value="C2_B9-type_dom"/>
</dbReference>
<dbReference type="AlphaFoldDB" id="A0A226E5S2"/>
<keyword evidence="16" id="KW-1185">Reference proteome</keyword>
<feature type="compositionally biased region" description="Basic and acidic residues" evidence="11">
    <location>
        <begin position="488"/>
        <end position="509"/>
    </location>
</feature>
<sequence length="1186" mass="131206">MMNTMLLSRTRYLLISAASTLQNLRYESTLVKTKTFSTSVINNIKMSASCANHFKHFPVNFEAIRKEFRGLTGGKVVLTKNNESGVAYICLEHAEKKNGFSGSMMVDLSEIVSDLETWDAGKAVVLHANGDTFCSGGYLDTVKKICNHKDGYKMSSLMQDSLARLGKLPLVSVSVVHGPAIGGGAELMLSTDFRLFTPSAHCKFVEAKMGVGTGWGGGTLLQRLVGSSKALQLLLSCKSVSSTDAIRMGLADHIVSEENHLQDSTKWILDLVGGHDYSVVRAVKQIVSCDNFEEEKRIFAGTWGGEAQSIALSSSWKKLSGHKEGQTQVDTPRYAGISYWAHPIDIHFVTKGLQGWPKIILEVYRQDKFGRSDLAGYGICHIPSSPGTHIVEIPLWRPFGSTKEEIVRNFIGGSLEVCEPDFIANPIERCRLKTIPSGTAKVETSFSEPFHKGDGKDHPIHVQYHRDKIANQEAEIILDTDGLERRSEFFGENSGHKPDSFARSEKLSTDDATPQQKSGKQISLAESTKSTNEIDQKTSTKTMLNQVTIQTNQGTSTATVSSVIEDPTTEVPVESSSTTLGSTKPTSTTPSPITTTTTTLPDNLYCLCDIHESVCDMNCCCDNDCKKQDRKFFTHCVDQIGVRDDRSSPRRQRSCYKSFVTFKHYTTENGVLNDNGMLCIVRDNSKVDNILPTSKLSEIQKRISDGEINIQPKYSIDSSKKVQYKQEAYKFGSPIVGVKVMDLTKNKVDLVPYGLPTTYHSAPCTEIKEPVKFLENFHSECQLVITNLTHDCTRLGALDANLFINQIQILTNPGDSSDREFILITPTKVCNGQLCTTELNPDEHSEFPKPIYNPGKRVCQNVLIGLNVTFYFGLEGISDIQASAQLQDLQISDKQLTQEFRSNFLWNAELNNTEATPDSASSNGPDRNFWPRSGNPGYIVGKPVIMGKKVTIVKEKMKPSGNFTTQTPSLEDEENKEVEMVKVSKDPAKWMTIHNPGRCPQNPDEASRKSVLFDYSHLTMCILNLTEFKYCEDLQLQVAKILLGSNDPGNFEKLKWHVAAFGNSNPNVSSEWVPVSVKNFPLGFMSTPGNSKALVSKGCDSIVSTLHITVTYAFVGTVDFPQAKITGVLYEPGDSVSFPPEDMSKSFDVSTTVSFRDVTAAPVMRVAKWPVLSITLPKDFFYPFSR</sequence>
<dbReference type="CDD" id="cd06558">
    <property type="entry name" value="crotonase-like"/>
    <property type="match status" value="1"/>
</dbReference>
<keyword evidence="6" id="KW-0732">Signal</keyword>
<comment type="caution">
    <text evidence="15">The sequence shown here is derived from an EMBL/GenBank/DDBJ whole genome shotgun (WGS) entry which is preliminary data.</text>
</comment>
<evidence type="ECO:0000256" key="8">
    <source>
        <dbReference type="ARBA" id="ARBA00023180"/>
    </source>
</evidence>
<dbReference type="SUPFAM" id="SSF52096">
    <property type="entry name" value="ClpP/crotonase"/>
    <property type="match status" value="1"/>
</dbReference>
<feature type="domain" description="Tectonic-1-3 N-terminal" evidence="14">
    <location>
        <begin position="587"/>
        <end position="688"/>
    </location>
</feature>
<dbReference type="Pfam" id="PF16113">
    <property type="entry name" value="ECH_2"/>
    <property type="match status" value="1"/>
</dbReference>
<dbReference type="InterPro" id="IPR018376">
    <property type="entry name" value="Enoyl-CoA_hyd/isom_CS"/>
</dbReference>
<dbReference type="Pfam" id="PF07773">
    <property type="entry name" value="TCTN_DUF1619"/>
    <property type="match status" value="2"/>
</dbReference>
<evidence type="ECO:0000256" key="11">
    <source>
        <dbReference type="SAM" id="MobiDB-lite"/>
    </source>
</evidence>
<keyword evidence="7" id="KW-0970">Cilium biogenesis/degradation</keyword>
<keyword evidence="10" id="KW-0966">Cell projection</keyword>
<feature type="compositionally biased region" description="Polar residues" evidence="11">
    <location>
        <begin position="510"/>
        <end position="531"/>
    </location>
</feature>
<evidence type="ECO:0000256" key="6">
    <source>
        <dbReference type="ARBA" id="ARBA00022729"/>
    </source>
</evidence>
<feature type="region of interest" description="Disordered" evidence="11">
    <location>
        <begin position="488"/>
        <end position="539"/>
    </location>
</feature>
<evidence type="ECO:0000256" key="7">
    <source>
        <dbReference type="ARBA" id="ARBA00022794"/>
    </source>
</evidence>
<proteinExistence type="inferred from homology"/>
<accession>A0A226E5S2</accession>
<feature type="region of interest" description="Disordered" evidence="11">
    <location>
        <begin position="568"/>
        <end position="595"/>
    </location>
</feature>
<dbReference type="InterPro" id="IPR045004">
    <property type="entry name" value="ECH_dom"/>
</dbReference>
<evidence type="ECO:0000256" key="9">
    <source>
        <dbReference type="ARBA" id="ARBA00023212"/>
    </source>
</evidence>
<evidence type="ECO:0000313" key="16">
    <source>
        <dbReference type="Proteomes" id="UP000198287"/>
    </source>
</evidence>
<dbReference type="GO" id="GO:0035869">
    <property type="term" value="C:ciliary transition zone"/>
    <property type="evidence" value="ECO:0007669"/>
    <property type="project" value="TreeGrafter"/>
</dbReference>